<keyword evidence="3" id="KW-1185">Reference proteome</keyword>
<organism evidence="2 3">
    <name type="scientific">Candidatus Bealeia paramacronuclearis</name>
    <dbReference type="NCBI Taxonomy" id="1921001"/>
    <lineage>
        <taxon>Bacteria</taxon>
        <taxon>Pseudomonadati</taxon>
        <taxon>Pseudomonadota</taxon>
        <taxon>Alphaproteobacteria</taxon>
        <taxon>Holosporales</taxon>
        <taxon>Holosporaceae</taxon>
        <taxon>Candidatus Bealeia</taxon>
    </lineage>
</organism>
<proteinExistence type="predicted"/>
<evidence type="ECO:0000256" key="1">
    <source>
        <dbReference type="SAM" id="MobiDB-lite"/>
    </source>
</evidence>
<protein>
    <submittedName>
        <fullName evidence="2">Phage terminase large subunit</fullName>
    </submittedName>
</protein>
<feature type="region of interest" description="Disordered" evidence="1">
    <location>
        <begin position="143"/>
        <end position="164"/>
    </location>
</feature>
<name>A0ABZ2C0W3_9PROT</name>
<gene>
    <name evidence="2" type="ORF">Bealeia1_00180</name>
</gene>
<dbReference type="Proteomes" id="UP001330434">
    <property type="component" value="Chromosome"/>
</dbReference>
<evidence type="ECO:0000313" key="3">
    <source>
        <dbReference type="Proteomes" id="UP001330434"/>
    </source>
</evidence>
<evidence type="ECO:0000313" key="2">
    <source>
        <dbReference type="EMBL" id="WVX66010.1"/>
    </source>
</evidence>
<reference evidence="2 3" key="1">
    <citation type="journal article" date="2024" name="Environ. Microbiol.">
        <title>Novel evolutionary insights on the interactions of the Holosporales (Alphaproteobacteria) with eukaryotic hosts from comparative genomics.</title>
        <authorList>
            <person name="Giovannini M."/>
            <person name="Petroni G."/>
            <person name="Castelli M."/>
        </authorList>
    </citation>
    <scope>NUCLEOTIDE SEQUENCE [LARGE SCALE GENOMIC DNA]</scope>
    <source>
        <strain evidence="2 3">US_Bl 15I1</strain>
    </source>
</reference>
<accession>A0ABZ2C0W3</accession>
<sequence>MLTDLPKSTDLEFLDGVLERLIEKRECEESLYSFLQRAWPYMETGTFAPNWHLKMLSEILEEVFRGNIRRLVINIPPRYGKTSLVSVAFPAWCWIQNPQTRLYFCSYAPKIVTSPSQKCRRLILSEWYQSHWRDRVTISPSQKAKSTFENTAGGRRDTTSVGSSISGLGGDILIADDPNNPKDVESEAKMHSTNLWWRDVWQSRLDDAKAGAMIVVQQRVSEKDITDLIVRHDKTKLWTQVILPACFEPSRRCVVVKAAGKTWKDPRTKDGELLFPARFPQSVVDEQKATMSEYAFAGQYQQRPAPQEGGLFKHQDFMVWSSPMPRFKMIVTSVDTALTTHESSSFSAATSWGVFQYDGESHLMLLSLMKARLPFEELMEQIRRMAI</sequence>
<dbReference type="EMBL" id="CP133270">
    <property type="protein sequence ID" value="WVX66010.1"/>
    <property type="molecule type" value="Genomic_DNA"/>
</dbReference>
<dbReference type="RefSeq" id="WP_338453594.1">
    <property type="nucleotide sequence ID" value="NZ_CP133270.1"/>
</dbReference>